<evidence type="ECO:0000256" key="1">
    <source>
        <dbReference type="SAM" id="MobiDB-lite"/>
    </source>
</evidence>
<evidence type="ECO:0000313" key="4">
    <source>
        <dbReference type="EMBL" id="MBB0243998.1"/>
    </source>
</evidence>
<organism evidence="4 5">
    <name type="scientific">Streptomyces alkaliphilus</name>
    <dbReference type="NCBI Taxonomy" id="1472722"/>
    <lineage>
        <taxon>Bacteria</taxon>
        <taxon>Bacillati</taxon>
        <taxon>Actinomycetota</taxon>
        <taxon>Actinomycetes</taxon>
        <taxon>Kitasatosporales</taxon>
        <taxon>Streptomycetaceae</taxon>
        <taxon>Streptomyces</taxon>
    </lineage>
</organism>
<dbReference type="InterPro" id="IPR021878">
    <property type="entry name" value="TgpA_N"/>
</dbReference>
<dbReference type="Pfam" id="PF01841">
    <property type="entry name" value="Transglut_core"/>
    <property type="match status" value="1"/>
</dbReference>
<dbReference type="InterPro" id="IPR052901">
    <property type="entry name" value="Bact_TGase-like"/>
</dbReference>
<reference evidence="5" key="1">
    <citation type="submission" date="2019-10" db="EMBL/GenBank/DDBJ databases">
        <title>Streptomyces sp. nov., a novel actinobacterium isolated from alkaline environment.</title>
        <authorList>
            <person name="Golinska P."/>
        </authorList>
    </citation>
    <scope>NUCLEOTIDE SEQUENCE [LARGE SCALE GENOMIC DNA]</scope>
    <source>
        <strain evidence="5">DSM 42118</strain>
    </source>
</reference>
<feature type="transmembrane region" description="Helical" evidence="2">
    <location>
        <begin position="30"/>
        <end position="49"/>
    </location>
</feature>
<dbReference type="PANTHER" id="PTHR42736:SF1">
    <property type="entry name" value="PROTEIN-GLUTAMINE GAMMA-GLUTAMYLTRANSFERASE"/>
    <property type="match status" value="1"/>
</dbReference>
<evidence type="ECO:0000256" key="2">
    <source>
        <dbReference type="SAM" id="Phobius"/>
    </source>
</evidence>
<dbReference type="RefSeq" id="WP_182605686.1">
    <property type="nucleotide sequence ID" value="NZ_VKHT01000155.1"/>
</dbReference>
<accession>A0A7W3TC15</accession>
<sequence>MAASSRMAIAAWVATLASSAALLPLILGTGWLFTTALLLAVQTGAGMAARRLGFGGPAVVLCQLAVTLPALTAVTVPDHAVLGIFPGPEALERLGTLFATGGGDIGHYTAPAPLTEGIRLILLTGVLLIGLLVDLLAVTLRSAAAAGLPLLALYSVASGVARDGGDIGHFLVAAAGFLVLLLTESRDRVSRWGRFFGTRGTGTGETGRPPRPGAGRRIGAMTLGAAVALPLLLPAPGPGLLDPARPAGGTGGREDFGSVNPVVALQDQLNRPRNRTVLRYETTSGRNADMYLRLVALDAFDGDRWTSSVEPDPEVPPAPWPVEGLAPGVRAEPVSTRITTEPGYSQSSLPVPVPPTRVDAEGYWAHDPQSATLVSARRGQTSANMTYGVEHWDLSPTSEQLSAAPPTADEELWRRYTALPDNLPDVVREAAATVTADAANDYERALALQNWFTRDGGFRYNTRVDSGTGSEAIAAFLEAREGFCVHFAFTMAAMSRSLDIPSRVAVGFTPGTRGADGSHSVGLHNAHAWPELYFEGVGWTRFEPTPGQGSAPEYTRPERETGADRSDADREAPDRAEPGEDPTRTEGSGSKPRDPGCSSSPAPPCRGAGPVRRGAVQGRTKGGRRRGR</sequence>
<feature type="compositionally biased region" description="Basic and acidic residues" evidence="1">
    <location>
        <begin position="555"/>
        <end position="584"/>
    </location>
</feature>
<dbReference type="SMART" id="SM00460">
    <property type="entry name" value="TGc"/>
    <property type="match status" value="1"/>
</dbReference>
<feature type="domain" description="Transglutaminase-like" evidence="3">
    <location>
        <begin position="476"/>
        <end position="546"/>
    </location>
</feature>
<dbReference type="Pfam" id="PF11992">
    <property type="entry name" value="TgpA_N"/>
    <property type="match status" value="1"/>
</dbReference>
<keyword evidence="2" id="KW-1133">Transmembrane helix</keyword>
<feature type="transmembrane region" description="Helical" evidence="2">
    <location>
        <begin position="56"/>
        <end position="76"/>
    </location>
</feature>
<keyword evidence="2" id="KW-0812">Transmembrane</keyword>
<dbReference type="SUPFAM" id="SSF54001">
    <property type="entry name" value="Cysteine proteinases"/>
    <property type="match status" value="1"/>
</dbReference>
<feature type="transmembrane region" description="Helical" evidence="2">
    <location>
        <begin position="117"/>
        <end position="136"/>
    </location>
</feature>
<feature type="transmembrane region" description="Helical" evidence="2">
    <location>
        <begin position="143"/>
        <end position="161"/>
    </location>
</feature>
<proteinExistence type="predicted"/>
<comment type="caution">
    <text evidence="4">The sequence shown here is derived from an EMBL/GenBank/DDBJ whole genome shotgun (WGS) entry which is preliminary data.</text>
</comment>
<keyword evidence="5" id="KW-1185">Reference proteome</keyword>
<evidence type="ECO:0000259" key="3">
    <source>
        <dbReference type="SMART" id="SM00460"/>
    </source>
</evidence>
<dbReference type="Gene3D" id="3.10.620.30">
    <property type="match status" value="1"/>
</dbReference>
<dbReference type="EMBL" id="VKHT01000155">
    <property type="protein sequence ID" value="MBB0243998.1"/>
    <property type="molecule type" value="Genomic_DNA"/>
</dbReference>
<gene>
    <name evidence="4" type="ORF">FNQ90_07715</name>
</gene>
<dbReference type="Proteomes" id="UP000538929">
    <property type="component" value="Unassembled WGS sequence"/>
</dbReference>
<dbReference type="InterPro" id="IPR002931">
    <property type="entry name" value="Transglutaminase-like"/>
</dbReference>
<feature type="region of interest" description="Disordered" evidence="1">
    <location>
        <begin position="543"/>
        <end position="628"/>
    </location>
</feature>
<protein>
    <submittedName>
        <fullName evidence="4">Transglutaminase</fullName>
    </submittedName>
</protein>
<feature type="transmembrane region" description="Helical" evidence="2">
    <location>
        <begin position="167"/>
        <end position="183"/>
    </location>
</feature>
<feature type="non-terminal residue" evidence="4">
    <location>
        <position position="628"/>
    </location>
</feature>
<keyword evidence="2" id="KW-0472">Membrane</keyword>
<feature type="transmembrane region" description="Helical" evidence="2">
    <location>
        <begin position="218"/>
        <end position="235"/>
    </location>
</feature>
<name>A0A7W3TC15_9ACTN</name>
<evidence type="ECO:0000313" key="5">
    <source>
        <dbReference type="Proteomes" id="UP000538929"/>
    </source>
</evidence>
<dbReference type="InterPro" id="IPR038765">
    <property type="entry name" value="Papain-like_cys_pep_sf"/>
</dbReference>
<dbReference type="PANTHER" id="PTHR42736">
    <property type="entry name" value="PROTEIN-GLUTAMINE GAMMA-GLUTAMYLTRANSFERASE"/>
    <property type="match status" value="1"/>
</dbReference>
<dbReference type="AlphaFoldDB" id="A0A7W3TC15"/>